<organism evidence="3 4">
    <name type="scientific">Polyodon spathula</name>
    <name type="common">North American paddlefish</name>
    <name type="synonym">Squalus spathula</name>
    <dbReference type="NCBI Taxonomy" id="7913"/>
    <lineage>
        <taxon>Eukaryota</taxon>
        <taxon>Metazoa</taxon>
        <taxon>Chordata</taxon>
        <taxon>Craniata</taxon>
        <taxon>Vertebrata</taxon>
        <taxon>Euteleostomi</taxon>
        <taxon>Actinopterygii</taxon>
        <taxon>Chondrostei</taxon>
        <taxon>Acipenseriformes</taxon>
        <taxon>Polyodontidae</taxon>
        <taxon>Polyodon</taxon>
    </lineage>
</organism>
<accession>A0ABS2XHJ6</accession>
<feature type="region of interest" description="Disordered" evidence="1">
    <location>
        <begin position="1"/>
        <end position="75"/>
    </location>
</feature>
<dbReference type="InterPro" id="IPR014830">
    <property type="entry name" value="Glycolipid_transfer_prot_dom"/>
</dbReference>
<feature type="domain" description="Glycolipid transfer protein" evidence="2">
    <location>
        <begin position="229"/>
        <end position="379"/>
    </location>
</feature>
<dbReference type="Pfam" id="PF08718">
    <property type="entry name" value="GLTP"/>
    <property type="match status" value="1"/>
</dbReference>
<dbReference type="InterPro" id="IPR036497">
    <property type="entry name" value="GLTP_sf"/>
</dbReference>
<feature type="non-terminal residue" evidence="3">
    <location>
        <position position="1"/>
    </location>
</feature>
<feature type="compositionally biased region" description="Basic and acidic residues" evidence="1">
    <location>
        <begin position="50"/>
        <end position="64"/>
    </location>
</feature>
<evidence type="ECO:0000259" key="2">
    <source>
        <dbReference type="Pfam" id="PF08718"/>
    </source>
</evidence>
<proteinExistence type="predicted"/>
<gene>
    <name evidence="3" type="primary">Cptp_2</name>
    <name evidence="3" type="ORF">GTO93_0001671</name>
</gene>
<comment type="caution">
    <text evidence="3">The sequence shown here is derived from an EMBL/GenBank/DDBJ whole genome shotgun (WGS) entry which is preliminary data.</text>
</comment>
<dbReference type="EMBL" id="JAAWVQ010032401">
    <property type="protein sequence ID" value="MBN3273585.1"/>
    <property type="molecule type" value="Genomic_DNA"/>
</dbReference>
<dbReference type="PANTHER" id="PTHR10219:SF19">
    <property type="entry name" value="GLYCOLIPID TRANSFER PROTEIN DOMAIN-CONTAINING PROTEIN 2"/>
    <property type="match status" value="1"/>
</dbReference>
<evidence type="ECO:0000313" key="4">
    <source>
        <dbReference type="Proteomes" id="UP001166093"/>
    </source>
</evidence>
<dbReference type="SUPFAM" id="SSF110004">
    <property type="entry name" value="Glycolipid transfer protein, GLTP"/>
    <property type="match status" value="1"/>
</dbReference>
<dbReference type="Gene3D" id="1.10.3520.10">
    <property type="entry name" value="Glycolipid transfer protein"/>
    <property type="match status" value="1"/>
</dbReference>
<evidence type="ECO:0000313" key="3">
    <source>
        <dbReference type="EMBL" id="MBN3273585.1"/>
    </source>
</evidence>
<feature type="compositionally biased region" description="Low complexity" evidence="1">
    <location>
        <begin position="9"/>
        <end position="18"/>
    </location>
</feature>
<dbReference type="PANTHER" id="PTHR10219">
    <property type="entry name" value="GLYCOLIPID TRANSFER PROTEIN-RELATED"/>
    <property type="match status" value="1"/>
</dbReference>
<sequence length="428" mass="46814">MESAKVGTPSSPVSQSPSPGKPGSPVLPPAPSPPAPSAEPSGTPVQAGALKERRTSAELRRSTEAPRSLSSPELLSELKTGKQLRRIPRSSGMTTVFSGRGRAPIGTLLHAAIPPVSDSGDPSVNCDLPFFFGGGCERPTAARANYSDATLPRKPCPQPDPRVLRSLAPLEPHCFHTVLTVIWQGDGGSRPAEGTVESTEHSRLCWGRDFQIQRVLTAFNSAVTGEREILLERYLEGWDELVRFLEALGTVIGFISQEVKGKLGLVRELRQGAPATEEGGPYRTLRSMMAHELREGLVDFRRQSPSGCRTVLRLHRALHWLQLFLRSVGRSSAGDSMGALCNVAYNQALAPYHSWLLRQAVGVALVALPDRAEFFRIVCGAEEEEEEEEREEREREGRQLLEKTVLAITRVYNITQEAYQANGMLDLP</sequence>
<keyword evidence="4" id="KW-1185">Reference proteome</keyword>
<reference evidence="3" key="1">
    <citation type="journal article" date="2021" name="Cell">
        <title>Tracing the genetic footprints of vertebrate landing in non-teleost ray-finned fishes.</title>
        <authorList>
            <person name="Bi X."/>
            <person name="Wang K."/>
            <person name="Yang L."/>
            <person name="Pan H."/>
            <person name="Jiang H."/>
            <person name="Wei Q."/>
            <person name="Fang M."/>
            <person name="Yu H."/>
            <person name="Zhu C."/>
            <person name="Cai Y."/>
            <person name="He Y."/>
            <person name="Gan X."/>
            <person name="Zeng H."/>
            <person name="Yu D."/>
            <person name="Zhu Y."/>
            <person name="Jiang H."/>
            <person name="Qiu Q."/>
            <person name="Yang H."/>
            <person name="Zhang Y.E."/>
            <person name="Wang W."/>
            <person name="Zhu M."/>
            <person name="He S."/>
            <person name="Zhang G."/>
        </authorList>
    </citation>
    <scope>NUCLEOTIDE SEQUENCE</scope>
    <source>
        <strain evidence="3">Pddl_001</strain>
    </source>
</reference>
<feature type="compositionally biased region" description="Pro residues" evidence="1">
    <location>
        <begin position="19"/>
        <end position="37"/>
    </location>
</feature>
<dbReference type="Proteomes" id="UP001166093">
    <property type="component" value="Unassembled WGS sequence"/>
</dbReference>
<name>A0ABS2XHJ6_POLSP</name>
<evidence type="ECO:0000256" key="1">
    <source>
        <dbReference type="SAM" id="MobiDB-lite"/>
    </source>
</evidence>
<feature type="non-terminal residue" evidence="3">
    <location>
        <position position="428"/>
    </location>
</feature>
<protein>
    <submittedName>
        <fullName evidence="3">CPTP protein</fullName>
    </submittedName>
</protein>